<dbReference type="AlphaFoldDB" id="A0A8H7GSB9"/>
<proteinExistence type="inferred from homology"/>
<comment type="caution">
    <text evidence="6">The sequence shown here is derived from an EMBL/GenBank/DDBJ whole genome shotgun (WGS) entry which is preliminary data.</text>
</comment>
<comment type="subcellular location">
    <subcellularLocation>
        <location evidence="2">Cytoplasm</location>
        <location evidence="2">Cytoskeleton</location>
        <location evidence="2">Actin patch</location>
    </subcellularLocation>
</comment>
<gene>
    <name evidence="6" type="ORF">HF325_003368</name>
</gene>
<protein>
    <recommendedName>
        <fullName evidence="4">Altered inheritance of mitochondria protein 21</fullName>
    </recommendedName>
</protein>
<feature type="compositionally biased region" description="Basic residues" evidence="5">
    <location>
        <begin position="450"/>
        <end position="459"/>
    </location>
</feature>
<dbReference type="EMBL" id="JACBPP010000004">
    <property type="protein sequence ID" value="KAF8002403.1"/>
    <property type="molecule type" value="Genomic_DNA"/>
</dbReference>
<feature type="compositionally biased region" description="Basic and acidic residues" evidence="5">
    <location>
        <begin position="82"/>
        <end position="91"/>
    </location>
</feature>
<dbReference type="InterPro" id="IPR021582">
    <property type="entry name" value="Aim21"/>
</dbReference>
<accession>A0A8H7GSB9</accession>
<evidence type="ECO:0000256" key="4">
    <source>
        <dbReference type="ARBA" id="ARBA00021016"/>
    </source>
</evidence>
<dbReference type="Pfam" id="PF11489">
    <property type="entry name" value="Aim21"/>
    <property type="match status" value="1"/>
</dbReference>
<evidence type="ECO:0000256" key="3">
    <source>
        <dbReference type="ARBA" id="ARBA00006466"/>
    </source>
</evidence>
<feature type="region of interest" description="Disordered" evidence="5">
    <location>
        <begin position="227"/>
        <end position="459"/>
    </location>
</feature>
<keyword evidence="7" id="KW-1185">Reference proteome</keyword>
<feature type="compositionally biased region" description="Basic and acidic residues" evidence="5">
    <location>
        <begin position="421"/>
        <end position="436"/>
    </location>
</feature>
<organism evidence="6 7">
    <name type="scientific">Metschnikowia pulcherrima</name>
    <dbReference type="NCBI Taxonomy" id="27326"/>
    <lineage>
        <taxon>Eukaryota</taxon>
        <taxon>Fungi</taxon>
        <taxon>Dikarya</taxon>
        <taxon>Ascomycota</taxon>
        <taxon>Saccharomycotina</taxon>
        <taxon>Pichiomycetes</taxon>
        <taxon>Metschnikowiaceae</taxon>
        <taxon>Metschnikowia</taxon>
    </lineage>
</organism>
<feature type="compositionally biased region" description="Polar residues" evidence="5">
    <location>
        <begin position="258"/>
        <end position="267"/>
    </location>
</feature>
<feature type="region of interest" description="Disordered" evidence="5">
    <location>
        <begin position="488"/>
        <end position="633"/>
    </location>
</feature>
<sequence length="668" mass="71766">MRARTQHKPLTSRSKSPFRTESHEPNEIVPELSGSGSPPEHQVINSGDEDSADVLLELVSELNKESPTAESHIYDNEVIGSGEEKTTHEPYAEINSTSPAEADLDNVTSTTEPITQTAQDQGSVESVIDAPSEQSGTKDDTSDSSVSESDDTAPENTPDISGHGNTPAIPSRPRRIGAVGKNLAETEGDDVSTEECKKMVAQLSGPEANTEGALETSAKVSLPLGYEQAPETDTPGHVINDDKEGSLSFVAKNLGEGQHSSESTFDVSKSETKPIEESLEPQSATESSPAAAVKAEDSHTADAQPIIPKRPTRSSTPKIPSRPVKQDRATSTRDLDKEHAKPEASDCTTAKKGPPPKPKKLSSKIAAFQQMFNQAPLEHTMPKPAPAERNKLSSHQTDFASNLQNMMGRGLPLPGMVNPDMVKKLSPSEHSEKDEANENEESAANSSIPRRARGPRGKRLPRLIQEAKIEVEPRFLVSVSEVWLVSLSKPKRENLEVGDSQEADIGVMGDEDEAPFSELNVPDGGAEEKGENQSQDQIDDPKNTSSSFLTEESDPVVSTIGLGPNETGNLDANETNVMDEEINSQCLNPEQSETNPGEGDVHGLKDSTLSFVASSESDQDDHPEPNDEVHMKEADMEAYEGDAILAHDEVLVTSADAKADAFTVEDSQ</sequence>
<evidence type="ECO:0000256" key="5">
    <source>
        <dbReference type="SAM" id="MobiDB-lite"/>
    </source>
</evidence>
<feature type="region of interest" description="Disordered" evidence="5">
    <location>
        <begin position="1"/>
        <end position="194"/>
    </location>
</feature>
<feature type="compositionally biased region" description="Basic and acidic residues" evidence="5">
    <location>
        <begin position="324"/>
        <end position="344"/>
    </location>
</feature>
<comment type="similarity">
    <text evidence="3">Belongs to the AIM21 family.</text>
</comment>
<feature type="compositionally biased region" description="Polar residues" evidence="5">
    <location>
        <begin position="8"/>
        <end position="17"/>
    </location>
</feature>
<evidence type="ECO:0000313" key="7">
    <source>
        <dbReference type="Proteomes" id="UP000649328"/>
    </source>
</evidence>
<feature type="compositionally biased region" description="Basic and acidic residues" evidence="5">
    <location>
        <begin position="620"/>
        <end position="633"/>
    </location>
</feature>
<evidence type="ECO:0000256" key="1">
    <source>
        <dbReference type="ARBA" id="ARBA00002092"/>
    </source>
</evidence>
<feature type="compositionally biased region" description="Polar residues" evidence="5">
    <location>
        <begin position="393"/>
        <end position="405"/>
    </location>
</feature>
<comment type="function">
    <text evidence="1">Involved in mitochondrial migration along actin filaments.</text>
</comment>
<feature type="compositionally biased region" description="Polar residues" evidence="5">
    <location>
        <begin position="583"/>
        <end position="595"/>
    </location>
</feature>
<dbReference type="GO" id="GO:0030479">
    <property type="term" value="C:actin cortical patch"/>
    <property type="evidence" value="ECO:0007669"/>
    <property type="project" value="UniProtKB-SubCell"/>
</dbReference>
<dbReference type="OrthoDB" id="4096963at2759"/>
<reference evidence="6" key="1">
    <citation type="submission" date="2020-10" db="EMBL/GenBank/DDBJ databases">
        <title>The Whole-Genome Sequence of Metschnikowia persimmonesis, a Novel Endophytic Yeast Species Isolated from Medicinal Plant Diospyros kaki Thumb.</title>
        <authorList>
            <person name="Rahmat E."/>
            <person name="Kang Y."/>
        </authorList>
    </citation>
    <scope>NUCLEOTIDE SEQUENCE</scope>
    <source>
        <strain evidence="6">KIOM G15050</strain>
    </source>
</reference>
<feature type="compositionally biased region" description="Polar residues" evidence="5">
    <location>
        <begin position="106"/>
        <end position="124"/>
    </location>
</feature>
<evidence type="ECO:0000313" key="6">
    <source>
        <dbReference type="EMBL" id="KAF8002403.1"/>
    </source>
</evidence>
<feature type="compositionally biased region" description="Polar residues" evidence="5">
    <location>
        <begin position="607"/>
        <end position="616"/>
    </location>
</feature>
<name>A0A8H7GSB9_9ASCO</name>
<dbReference type="Proteomes" id="UP000649328">
    <property type="component" value="Unassembled WGS sequence"/>
</dbReference>
<feature type="compositionally biased region" description="Polar residues" evidence="5">
    <location>
        <begin position="566"/>
        <end position="576"/>
    </location>
</feature>
<evidence type="ECO:0000256" key="2">
    <source>
        <dbReference type="ARBA" id="ARBA00004134"/>
    </source>
</evidence>